<feature type="compositionally biased region" description="Pro residues" evidence="7">
    <location>
        <begin position="191"/>
        <end position="239"/>
    </location>
</feature>
<dbReference type="PRINTS" id="PR00404">
    <property type="entry name" value="MADSDOMAIN"/>
</dbReference>
<evidence type="ECO:0000256" key="2">
    <source>
        <dbReference type="ARBA" id="ARBA00023015"/>
    </source>
</evidence>
<comment type="caution">
    <text evidence="9">The sequence shown here is derived from an EMBL/GenBank/DDBJ whole genome shotgun (WGS) entry which is preliminary data.</text>
</comment>
<dbReference type="PANTHER" id="PTHR48019">
    <property type="entry name" value="SERUM RESPONSE FACTOR HOMOLOG"/>
    <property type="match status" value="1"/>
</dbReference>
<dbReference type="OrthoDB" id="1898716at2759"/>
<keyword evidence="5" id="KW-0539">Nucleus</keyword>
<dbReference type="PROSITE" id="PS00350">
    <property type="entry name" value="MADS_BOX_1"/>
    <property type="match status" value="1"/>
</dbReference>
<feature type="compositionally biased region" description="Pro residues" evidence="7">
    <location>
        <begin position="498"/>
        <end position="509"/>
    </location>
</feature>
<feature type="region of interest" description="Disordered" evidence="7">
    <location>
        <begin position="72"/>
        <end position="528"/>
    </location>
</feature>
<organism evidence="9 10">
    <name type="scientific">Helicocarpus griseus UAMH5409</name>
    <dbReference type="NCBI Taxonomy" id="1447875"/>
    <lineage>
        <taxon>Eukaryota</taxon>
        <taxon>Fungi</taxon>
        <taxon>Dikarya</taxon>
        <taxon>Ascomycota</taxon>
        <taxon>Pezizomycotina</taxon>
        <taxon>Eurotiomycetes</taxon>
        <taxon>Eurotiomycetidae</taxon>
        <taxon>Onygenales</taxon>
        <taxon>Ajellomycetaceae</taxon>
        <taxon>Helicocarpus</taxon>
    </lineage>
</organism>
<evidence type="ECO:0000256" key="7">
    <source>
        <dbReference type="SAM" id="MobiDB-lite"/>
    </source>
</evidence>
<proteinExistence type="inferred from homology"/>
<evidence type="ECO:0000313" key="10">
    <source>
        <dbReference type="Proteomes" id="UP000223968"/>
    </source>
</evidence>
<feature type="compositionally biased region" description="Pro residues" evidence="7">
    <location>
        <begin position="247"/>
        <end position="266"/>
    </location>
</feature>
<dbReference type="EMBL" id="PDNB01000030">
    <property type="protein sequence ID" value="PGH14884.1"/>
    <property type="molecule type" value="Genomic_DNA"/>
</dbReference>
<dbReference type="GO" id="GO:0033554">
    <property type="term" value="P:cellular response to stress"/>
    <property type="evidence" value="ECO:0007669"/>
    <property type="project" value="UniProtKB-ARBA"/>
</dbReference>
<dbReference type="InterPro" id="IPR002100">
    <property type="entry name" value="TF_MADSbox"/>
</dbReference>
<dbReference type="InterPro" id="IPR050142">
    <property type="entry name" value="MADS-box/MEF2_TF"/>
</dbReference>
<dbReference type="GO" id="GO:0000977">
    <property type="term" value="F:RNA polymerase II transcription regulatory region sequence-specific DNA binding"/>
    <property type="evidence" value="ECO:0007669"/>
    <property type="project" value="InterPro"/>
</dbReference>
<dbReference type="CDD" id="cd00265">
    <property type="entry name" value="MADS_MEF2_like"/>
    <property type="match status" value="1"/>
</dbReference>
<dbReference type="GO" id="GO:0005634">
    <property type="term" value="C:nucleus"/>
    <property type="evidence" value="ECO:0007669"/>
    <property type="project" value="UniProtKB-SubCell"/>
</dbReference>
<feature type="compositionally biased region" description="Basic and acidic residues" evidence="7">
    <location>
        <begin position="302"/>
        <end position="314"/>
    </location>
</feature>
<feature type="compositionally biased region" description="Basic and acidic residues" evidence="7">
    <location>
        <begin position="369"/>
        <end position="383"/>
    </location>
</feature>
<keyword evidence="2" id="KW-0805">Transcription regulation</keyword>
<dbReference type="GO" id="GO:0046983">
    <property type="term" value="F:protein dimerization activity"/>
    <property type="evidence" value="ECO:0007669"/>
    <property type="project" value="InterPro"/>
</dbReference>
<feature type="compositionally biased region" description="Polar residues" evidence="7">
    <location>
        <begin position="407"/>
        <end position="427"/>
    </location>
</feature>
<dbReference type="AlphaFoldDB" id="A0A2B7XSZ2"/>
<evidence type="ECO:0000256" key="3">
    <source>
        <dbReference type="ARBA" id="ARBA00023125"/>
    </source>
</evidence>
<comment type="subcellular location">
    <subcellularLocation>
        <location evidence="1">Nucleus</location>
    </subcellularLocation>
</comment>
<dbReference type="Proteomes" id="UP000223968">
    <property type="component" value="Unassembled WGS sequence"/>
</dbReference>
<dbReference type="FunFam" id="3.40.1810.10:FF:000013">
    <property type="entry name" value="Transcription factor, MADS-box"/>
    <property type="match status" value="1"/>
</dbReference>
<evidence type="ECO:0000256" key="5">
    <source>
        <dbReference type="ARBA" id="ARBA00023242"/>
    </source>
</evidence>
<dbReference type="STRING" id="1447875.A0A2B7XSZ2"/>
<protein>
    <recommendedName>
        <fullName evidence="8">MADS-box domain-containing protein</fullName>
    </recommendedName>
</protein>
<name>A0A2B7XSZ2_9EURO</name>
<evidence type="ECO:0000313" key="9">
    <source>
        <dbReference type="EMBL" id="PGH14884.1"/>
    </source>
</evidence>
<dbReference type="PROSITE" id="PS50066">
    <property type="entry name" value="MADS_BOX_2"/>
    <property type="match status" value="1"/>
</dbReference>
<reference evidence="9 10" key="1">
    <citation type="submission" date="2017-10" db="EMBL/GenBank/DDBJ databases">
        <title>Comparative genomics in systemic dimorphic fungi from Ajellomycetaceae.</title>
        <authorList>
            <person name="Munoz J.F."/>
            <person name="Mcewen J.G."/>
            <person name="Clay O.K."/>
            <person name="Cuomo C.A."/>
        </authorList>
    </citation>
    <scope>NUCLEOTIDE SEQUENCE [LARGE SCALE GENOMIC DNA]</scope>
    <source>
        <strain evidence="9 10">UAMH5409</strain>
    </source>
</reference>
<accession>A0A2B7XSZ2</accession>
<dbReference type="InterPro" id="IPR036879">
    <property type="entry name" value="TF_MADSbox_sf"/>
</dbReference>
<dbReference type="SMART" id="SM00432">
    <property type="entry name" value="MADS"/>
    <property type="match status" value="1"/>
</dbReference>
<dbReference type="Pfam" id="PF00319">
    <property type="entry name" value="SRF-TF"/>
    <property type="match status" value="1"/>
</dbReference>
<evidence type="ECO:0000256" key="4">
    <source>
        <dbReference type="ARBA" id="ARBA00023163"/>
    </source>
</evidence>
<evidence type="ECO:0000259" key="8">
    <source>
        <dbReference type="PROSITE" id="PS50066"/>
    </source>
</evidence>
<feature type="compositionally biased region" description="Polar residues" evidence="7">
    <location>
        <begin position="513"/>
        <end position="526"/>
    </location>
</feature>
<feature type="compositionally biased region" description="Polar residues" evidence="7">
    <location>
        <begin position="102"/>
        <end position="129"/>
    </location>
</feature>
<keyword evidence="3" id="KW-0238">DNA-binding</keyword>
<feature type="compositionally biased region" description="Acidic residues" evidence="7">
    <location>
        <begin position="91"/>
        <end position="100"/>
    </location>
</feature>
<feature type="compositionally biased region" description="Polar residues" evidence="7">
    <location>
        <begin position="151"/>
        <end position="160"/>
    </location>
</feature>
<dbReference type="Gene3D" id="3.40.1810.10">
    <property type="entry name" value="Transcription factor, MADS-box"/>
    <property type="match status" value="1"/>
</dbReference>
<sequence length="616" mass="67244">MGRRKIEIKAIKDDRNRSVTFLKRKGGLFKKAHELSVLCSVDVAVIIFGHNKKLYEFSSGNMNETLGRYQYYGQPHEHKGPADFSGKGGLDDDDDEDVSGNEEMSQNHNMIPPQMQNQPTFQHINHQPSASPPMPNGFHPRHGTPQPVLSRPSSRNNLQRMGSALVPQQQHHHATPPPPQNGYAYMQNPPMYNPQPNPSMPPQAPRPGQYPYPPPMQHQPPPHPPQQQHPPPQPPPQPQHHPHHPQQHPPPPPAPQQQPHQPPPQPTQHHTPQPHPQSLPQAQHQFIQEQQRRQSVPPAFPRPERQVQSHERSPPQKHQQQPPSKPEQHETPPPPKPLPSKSRSIFTPIDDRGSVLAQHFGFGPQSDSPKNESSKSDQEHPDSNNHSAPLPPPPPVRSATLPAPPQRNHSLSSIPEVTPVSRSSSLQVGAKRPRLKVQIPSENSDAGSATAESSPRESTGNTAATPARGSSDTGHSGVVLPPPSPSASALLSAGAQGPPNPFARPPPPVSSSQNNPAYSGSNNNIDTPIFALPSRFVSDTLLPSPSSFYPEWGFGRSGPDSNVLPSPLTFPTPVVQNGPGFSNSKDAEESEKKRKSPESGNSAHPENAAGKRLKVE</sequence>
<feature type="compositionally biased region" description="Polar residues" evidence="7">
    <location>
        <begin position="440"/>
        <end position="474"/>
    </location>
</feature>
<dbReference type="InterPro" id="IPR033896">
    <property type="entry name" value="MEF2-like_N"/>
</dbReference>
<feature type="domain" description="MADS-box" evidence="8">
    <location>
        <begin position="1"/>
        <end position="61"/>
    </location>
</feature>
<evidence type="ECO:0000256" key="6">
    <source>
        <dbReference type="ARBA" id="ARBA00025805"/>
    </source>
</evidence>
<feature type="region of interest" description="Disordered" evidence="7">
    <location>
        <begin position="548"/>
        <end position="616"/>
    </location>
</feature>
<dbReference type="SUPFAM" id="SSF55455">
    <property type="entry name" value="SRF-like"/>
    <property type="match status" value="1"/>
</dbReference>
<dbReference type="GO" id="GO:0045944">
    <property type="term" value="P:positive regulation of transcription by RNA polymerase II"/>
    <property type="evidence" value="ECO:0007669"/>
    <property type="project" value="InterPro"/>
</dbReference>
<evidence type="ECO:0000256" key="1">
    <source>
        <dbReference type="ARBA" id="ARBA00004123"/>
    </source>
</evidence>
<comment type="similarity">
    <text evidence="6">Belongs to the MEF2 family.</text>
</comment>
<keyword evidence="4" id="KW-0804">Transcription</keyword>
<gene>
    <name evidence="9" type="ORF">AJ79_02746</name>
</gene>
<keyword evidence="10" id="KW-1185">Reference proteome</keyword>
<dbReference type="GO" id="GO:0008301">
    <property type="term" value="F:DNA binding, bending"/>
    <property type="evidence" value="ECO:0007669"/>
    <property type="project" value="UniProtKB-ARBA"/>
</dbReference>